<protein>
    <submittedName>
        <fullName evidence="2">Uncharacterized protein</fullName>
    </submittedName>
</protein>
<name>A0ABQ6GMX9_9GAMM</name>
<dbReference type="EMBL" id="BSST01000001">
    <property type="protein sequence ID" value="GLX76684.1"/>
    <property type="molecule type" value="Genomic_DNA"/>
</dbReference>
<keyword evidence="3" id="KW-1185">Reference proteome</keyword>
<evidence type="ECO:0000256" key="1">
    <source>
        <dbReference type="SAM" id="MobiDB-lite"/>
    </source>
</evidence>
<evidence type="ECO:0000313" key="3">
    <source>
        <dbReference type="Proteomes" id="UP001157186"/>
    </source>
</evidence>
<gene>
    <name evidence="2" type="ORF">tinsulaeT_00240</name>
</gene>
<sequence length="74" mass="7823">MFKAIFIISLFAGAIYFLLSGDYSYGVPILVVAMAYSKYETGYFFFGFETLSDESEHDSGCGGDSGGDGGCGGD</sequence>
<dbReference type="Proteomes" id="UP001157186">
    <property type="component" value="Unassembled WGS sequence"/>
</dbReference>
<feature type="compositionally biased region" description="Gly residues" evidence="1">
    <location>
        <begin position="60"/>
        <end position="74"/>
    </location>
</feature>
<evidence type="ECO:0000313" key="2">
    <source>
        <dbReference type="EMBL" id="GLX76684.1"/>
    </source>
</evidence>
<comment type="caution">
    <text evidence="2">The sequence shown here is derived from an EMBL/GenBank/DDBJ whole genome shotgun (WGS) entry which is preliminary data.</text>
</comment>
<feature type="region of interest" description="Disordered" evidence="1">
    <location>
        <begin position="53"/>
        <end position="74"/>
    </location>
</feature>
<reference evidence="2 3" key="1">
    <citation type="submission" date="2023-03" db="EMBL/GenBank/DDBJ databases">
        <title>Draft genome sequence of Thalassotalea insulae KCTC 62186T.</title>
        <authorList>
            <person name="Sawabe T."/>
        </authorList>
    </citation>
    <scope>NUCLEOTIDE SEQUENCE [LARGE SCALE GENOMIC DNA]</scope>
    <source>
        <strain evidence="2 3">KCTC 62186</strain>
    </source>
</reference>
<proteinExistence type="predicted"/>
<accession>A0ABQ6GMX9</accession>
<organism evidence="2 3">
    <name type="scientific">Thalassotalea insulae</name>
    <dbReference type="NCBI Taxonomy" id="2056778"/>
    <lineage>
        <taxon>Bacteria</taxon>
        <taxon>Pseudomonadati</taxon>
        <taxon>Pseudomonadota</taxon>
        <taxon>Gammaproteobacteria</taxon>
        <taxon>Alteromonadales</taxon>
        <taxon>Colwelliaceae</taxon>
        <taxon>Thalassotalea</taxon>
    </lineage>
</organism>